<name>A0A8T9CKP0_9HELO</name>
<evidence type="ECO:0000256" key="1">
    <source>
        <dbReference type="SAM" id="Phobius"/>
    </source>
</evidence>
<accession>A0A8T9CKP0</accession>
<dbReference type="AlphaFoldDB" id="A0A8T9CKP0"/>
<organism evidence="2 3">
    <name type="scientific">Lachnellula suecica</name>
    <dbReference type="NCBI Taxonomy" id="602035"/>
    <lineage>
        <taxon>Eukaryota</taxon>
        <taxon>Fungi</taxon>
        <taxon>Dikarya</taxon>
        <taxon>Ascomycota</taxon>
        <taxon>Pezizomycotina</taxon>
        <taxon>Leotiomycetes</taxon>
        <taxon>Helotiales</taxon>
        <taxon>Lachnaceae</taxon>
        <taxon>Lachnellula</taxon>
    </lineage>
</organism>
<feature type="transmembrane region" description="Helical" evidence="1">
    <location>
        <begin position="81"/>
        <end position="106"/>
    </location>
</feature>
<evidence type="ECO:0000313" key="3">
    <source>
        <dbReference type="Proteomes" id="UP000469558"/>
    </source>
</evidence>
<evidence type="ECO:0000313" key="2">
    <source>
        <dbReference type="EMBL" id="TVY84354.1"/>
    </source>
</evidence>
<sequence>MSPPALGASLTFSKIVQAPAPPIYGPFSTDTTQTYMGVSWLLFLLDLAFTSFAACALTLWRPQAISYFGTEDSQKRRIVMWYASAVSAVLFGMLIVAFLFLGLVVVSFAGGIGWAAVGFTVLVGCLGMGSIVWQSPIGSKAIGGEGPSRQGTGLDQYGGGGAGGGLQRVGSYKPQVRYEETPVYHDGGEYGGRGGYEDGGRIPKSYGEVRQSSISRPMVAEVPGYLADMRRTRAIRISGDSSYGEKY</sequence>
<reference evidence="2 3" key="1">
    <citation type="submission" date="2018-05" db="EMBL/GenBank/DDBJ databases">
        <title>Genome sequencing and assembly of the regulated plant pathogen Lachnellula willkommii and related sister species for the development of diagnostic species identification markers.</title>
        <authorList>
            <person name="Giroux E."/>
            <person name="Bilodeau G."/>
        </authorList>
    </citation>
    <scope>NUCLEOTIDE SEQUENCE [LARGE SCALE GENOMIC DNA]</scope>
    <source>
        <strain evidence="2 3">CBS 268.59</strain>
    </source>
</reference>
<dbReference type="EMBL" id="QGMK01000091">
    <property type="protein sequence ID" value="TVY84354.1"/>
    <property type="molecule type" value="Genomic_DNA"/>
</dbReference>
<gene>
    <name evidence="2" type="ORF">LSUE1_G000894</name>
</gene>
<keyword evidence="3" id="KW-1185">Reference proteome</keyword>
<protein>
    <submittedName>
        <fullName evidence="2">Uncharacterized protein</fullName>
    </submittedName>
</protein>
<keyword evidence="1" id="KW-1133">Transmembrane helix</keyword>
<keyword evidence="1" id="KW-0472">Membrane</keyword>
<feature type="transmembrane region" description="Helical" evidence="1">
    <location>
        <begin position="41"/>
        <end position="60"/>
    </location>
</feature>
<feature type="transmembrane region" description="Helical" evidence="1">
    <location>
        <begin position="112"/>
        <end position="133"/>
    </location>
</feature>
<proteinExistence type="predicted"/>
<keyword evidence="1" id="KW-0812">Transmembrane</keyword>
<dbReference type="OrthoDB" id="3599804at2759"/>
<dbReference type="Proteomes" id="UP000469558">
    <property type="component" value="Unassembled WGS sequence"/>
</dbReference>
<comment type="caution">
    <text evidence="2">The sequence shown here is derived from an EMBL/GenBank/DDBJ whole genome shotgun (WGS) entry which is preliminary data.</text>
</comment>